<dbReference type="InterPro" id="IPR018383">
    <property type="entry name" value="UPF0324_pro"/>
</dbReference>
<dbReference type="PANTHER" id="PTHR30106:SF2">
    <property type="entry name" value="UPF0324 INNER MEMBRANE PROTEIN YEIH"/>
    <property type="match status" value="1"/>
</dbReference>
<feature type="transmembrane region" description="Helical" evidence="8">
    <location>
        <begin position="149"/>
        <end position="166"/>
    </location>
</feature>
<feature type="transmembrane region" description="Helical" evidence="8">
    <location>
        <begin position="178"/>
        <end position="204"/>
    </location>
</feature>
<evidence type="ECO:0000256" key="4">
    <source>
        <dbReference type="ARBA" id="ARBA00022692"/>
    </source>
</evidence>
<keyword evidence="6 8" id="KW-0472">Membrane</keyword>
<protein>
    <submittedName>
        <fullName evidence="9">Integral membrane protein (TIGR00698 family)</fullName>
    </submittedName>
</protein>
<proteinExistence type="inferred from homology"/>
<keyword evidence="5 8" id="KW-1133">Transmembrane helix</keyword>
<feature type="transmembrane region" description="Helical" evidence="8">
    <location>
        <begin position="211"/>
        <end position="237"/>
    </location>
</feature>
<sequence length="359" mass="36193">MALDEPQRTNTSEQSAPAPAGNDASPKPSVMTRIGGFLPGIILCLAMGGVALAAARLLPGMSPLLITILLGALWRNLAPVPAVFGPGVAFSAKKLLRTGIVLLGFQLSLGAILALGPGVLAIVVLCVGVTFLATVWIGGRLGIELPQRLLIAAGFSICGAAAVAGAEGATRAKQDQVATAIGLVVLFGTLMIPLAPALGALLGLSETNIGVLIGASTHEVAQVVAAGGAVGATALSVAVTVKLARVVMLAPIMAGLSLYMSRKHNVEGGKKPPLIPLFVALFLVAMLTRTTGLLPESFLQLASTAQTILLAAAMFALGLGVHLKSIVKSGGRSLLLGLLSTLIILVIAVAGALLYSPMP</sequence>
<feature type="region of interest" description="Disordered" evidence="7">
    <location>
        <begin position="1"/>
        <end position="27"/>
    </location>
</feature>
<evidence type="ECO:0000256" key="2">
    <source>
        <dbReference type="ARBA" id="ARBA00007977"/>
    </source>
</evidence>
<dbReference type="PANTHER" id="PTHR30106">
    <property type="entry name" value="INNER MEMBRANE PROTEIN YEIH-RELATED"/>
    <property type="match status" value="1"/>
</dbReference>
<dbReference type="EMBL" id="JAGIOJ010000001">
    <property type="protein sequence ID" value="MBP2397676.1"/>
    <property type="molecule type" value="Genomic_DNA"/>
</dbReference>
<dbReference type="RefSeq" id="WP_229777325.1">
    <property type="nucleotide sequence ID" value="NZ_BMPH01000005.1"/>
</dbReference>
<feature type="transmembrane region" description="Helical" evidence="8">
    <location>
        <begin position="273"/>
        <end position="292"/>
    </location>
</feature>
<dbReference type="Proteomes" id="UP001195422">
    <property type="component" value="Unassembled WGS sequence"/>
</dbReference>
<keyword evidence="3" id="KW-1003">Cell membrane</keyword>
<name>A0ABS4XMD3_GLUPR</name>
<evidence type="ECO:0000256" key="7">
    <source>
        <dbReference type="SAM" id="MobiDB-lite"/>
    </source>
</evidence>
<reference evidence="9 10" key="1">
    <citation type="submission" date="2021-03" db="EMBL/GenBank/DDBJ databases">
        <title>Sequencing the genomes of 1000 actinobacteria strains.</title>
        <authorList>
            <person name="Klenk H.-P."/>
        </authorList>
    </citation>
    <scope>NUCLEOTIDE SEQUENCE [LARGE SCALE GENOMIC DNA]</scope>
    <source>
        <strain evidence="9 10">DSM 20168</strain>
    </source>
</reference>
<keyword evidence="4 8" id="KW-0812">Transmembrane</keyword>
<comment type="similarity">
    <text evidence="2">Belongs to the UPF0324 family.</text>
</comment>
<evidence type="ECO:0000256" key="8">
    <source>
        <dbReference type="SAM" id="Phobius"/>
    </source>
</evidence>
<gene>
    <name evidence="9" type="ORF">JOF39_000757</name>
</gene>
<accession>A0ABS4XMD3</accession>
<feature type="transmembrane region" description="Helical" evidence="8">
    <location>
        <begin position="64"/>
        <end position="83"/>
    </location>
</feature>
<comment type="subcellular location">
    <subcellularLocation>
        <location evidence="1">Cell membrane</location>
        <topology evidence="1">Multi-pass membrane protein</topology>
    </subcellularLocation>
</comment>
<evidence type="ECO:0000313" key="10">
    <source>
        <dbReference type="Proteomes" id="UP001195422"/>
    </source>
</evidence>
<feature type="transmembrane region" description="Helical" evidence="8">
    <location>
        <begin position="298"/>
        <end position="321"/>
    </location>
</feature>
<comment type="caution">
    <text evidence="9">The sequence shown here is derived from an EMBL/GenBank/DDBJ whole genome shotgun (WGS) entry which is preliminary data.</text>
</comment>
<evidence type="ECO:0000256" key="3">
    <source>
        <dbReference type="ARBA" id="ARBA00022475"/>
    </source>
</evidence>
<evidence type="ECO:0000313" key="9">
    <source>
        <dbReference type="EMBL" id="MBP2397676.1"/>
    </source>
</evidence>
<dbReference type="Pfam" id="PF03601">
    <property type="entry name" value="Cons_hypoth698"/>
    <property type="match status" value="1"/>
</dbReference>
<feature type="transmembrane region" description="Helical" evidence="8">
    <location>
        <begin position="119"/>
        <end position="137"/>
    </location>
</feature>
<organism evidence="9 10">
    <name type="scientific">Glutamicibacter protophormiae</name>
    <name type="common">Brevibacterium protophormiae</name>
    <dbReference type="NCBI Taxonomy" id="37930"/>
    <lineage>
        <taxon>Bacteria</taxon>
        <taxon>Bacillati</taxon>
        <taxon>Actinomycetota</taxon>
        <taxon>Actinomycetes</taxon>
        <taxon>Micrococcales</taxon>
        <taxon>Micrococcaceae</taxon>
        <taxon>Glutamicibacter</taxon>
    </lineage>
</organism>
<keyword evidence="10" id="KW-1185">Reference proteome</keyword>
<evidence type="ECO:0000256" key="1">
    <source>
        <dbReference type="ARBA" id="ARBA00004651"/>
    </source>
</evidence>
<evidence type="ECO:0000256" key="6">
    <source>
        <dbReference type="ARBA" id="ARBA00023136"/>
    </source>
</evidence>
<feature type="transmembrane region" description="Helical" evidence="8">
    <location>
        <begin position="37"/>
        <end position="58"/>
    </location>
</feature>
<evidence type="ECO:0000256" key="5">
    <source>
        <dbReference type="ARBA" id="ARBA00022989"/>
    </source>
</evidence>
<feature type="transmembrane region" description="Helical" evidence="8">
    <location>
        <begin position="333"/>
        <end position="355"/>
    </location>
</feature>